<dbReference type="GO" id="GO:0003824">
    <property type="term" value="F:catalytic activity"/>
    <property type="evidence" value="ECO:0007669"/>
    <property type="project" value="UniProtKB-ARBA"/>
</dbReference>
<dbReference type="InterPro" id="IPR011050">
    <property type="entry name" value="Pectin_lyase_fold/virulence"/>
</dbReference>
<comment type="subcellular location">
    <subcellularLocation>
        <location evidence="1">Secreted</location>
    </subcellularLocation>
</comment>
<dbReference type="SUPFAM" id="SSF51126">
    <property type="entry name" value="Pectin lyase-like"/>
    <property type="match status" value="1"/>
</dbReference>
<evidence type="ECO:0000256" key="2">
    <source>
        <dbReference type="ARBA" id="ARBA00022525"/>
    </source>
</evidence>
<evidence type="ECO:0000256" key="1">
    <source>
        <dbReference type="ARBA" id="ARBA00004613"/>
    </source>
</evidence>
<dbReference type="GO" id="GO:0005576">
    <property type="term" value="C:extracellular region"/>
    <property type="evidence" value="ECO:0007669"/>
    <property type="project" value="UniProtKB-SubCell"/>
</dbReference>
<comment type="caution">
    <text evidence="5">The sequence shown here is derived from an EMBL/GenBank/DDBJ whole genome shotgun (WGS) entry which is preliminary data.</text>
</comment>
<dbReference type="PANTHER" id="PTHR12338:SF8">
    <property type="entry name" value="HEME_HEMOPEXIN-BINDING PROTEIN"/>
    <property type="match status" value="1"/>
</dbReference>
<accession>A0A4R8FKX1</accession>
<evidence type="ECO:0000313" key="6">
    <source>
        <dbReference type="Proteomes" id="UP000294489"/>
    </source>
</evidence>
<gene>
    <name evidence="5" type="ORF">DFO67_1142</name>
</gene>
<dbReference type="InterPro" id="IPR050909">
    <property type="entry name" value="Bact_Autotransporter_VF"/>
</dbReference>
<evidence type="ECO:0000259" key="4">
    <source>
        <dbReference type="SMART" id="SM00912"/>
    </source>
</evidence>
<reference evidence="5 6" key="1">
    <citation type="submission" date="2019-03" db="EMBL/GenBank/DDBJ databases">
        <title>Freshwater and sediment microbial communities from various areas in North America, analyzing microbe dynamics in response to fracking.</title>
        <authorList>
            <person name="Lamendella R."/>
        </authorList>
    </citation>
    <scope>NUCLEOTIDE SEQUENCE [LARGE SCALE GENOMIC DNA]</scope>
    <source>
        <strain evidence="5 6">6_TX</strain>
    </source>
</reference>
<evidence type="ECO:0000313" key="5">
    <source>
        <dbReference type="EMBL" id="TDX26920.1"/>
    </source>
</evidence>
<sequence>MERMPIKRLLLGLSMLGVQEVALGAPNLERIAEGSATVTTNQTVNGINVDTLIEQSSGKSILEWSNFDIDAGELVRFMQNGSDSVALNRISGDATQILGQLQANGRLFLVNPNGIVFGDSAKVDVAGLVATTFDVANQDFLQGNYRFEGPAQPGAEIRNSGAIDIDDNGFVYLVAPNVDNRGAIRANLGRVGLATDGSFTLDLKGTELVSFQVTQEQLETSATQVSNAGSLVGEVVILRANEADKVMSSVVNSGNITAATAFDMVGGHVAQEGTLTAGDVVLRASESVLQSGDISATGRVDIDADVDIVMTQTAETRAGGDIRYNADDDLTVNALASENGYIGLVADNQFVQTGDIITRGTSVEVMAGTEAAGGPGSTGDIVMAEGARTQAVDDIRYQAGRDLTVGMLASRPDDDIELTAGRNLYQRADIVAAGSVTVEAGNDIVMARDSMTRAGSDIRYNADGNLTVASLDSDTGYIGLLADASIMQTGNISTGGSSVQVEAGTVAAGGPGVTGDVVMAEGTRTRATGDVRYTAGRDLILEALVSSPDDDVELQAGRDIHQHADLSAGGQIAVAAGNHLVVNEGVEARAGKGATFSAGNTMEQRAGSRIVAAQDISITAGRSVNMAGSALTQSKRGDIAYQAGRQLTVGHIMTPDRLDGGTVSLKAPAISGAAGGEGVQAGFIDIEASQTSSTALERAIRSPYEVTRIVVNQREAGGRMTRDARFMNDLLLVPNGMPVAQRVPVPDADQ</sequence>
<dbReference type="Pfam" id="PF13332">
    <property type="entry name" value="Fil_haemagg_2"/>
    <property type="match status" value="1"/>
</dbReference>
<evidence type="ECO:0000256" key="3">
    <source>
        <dbReference type="ARBA" id="ARBA00022729"/>
    </source>
</evidence>
<dbReference type="RefSeq" id="WP_166671085.1">
    <property type="nucleotide sequence ID" value="NZ_SOEC01000014.1"/>
</dbReference>
<keyword evidence="3" id="KW-0732">Signal</keyword>
<dbReference type="EMBL" id="SOEC01000014">
    <property type="protein sequence ID" value="TDX26920.1"/>
    <property type="molecule type" value="Genomic_DNA"/>
</dbReference>
<organism evidence="5 6">
    <name type="scientific">Modicisalibacter xianhensis</name>
    <dbReference type="NCBI Taxonomy" id="442341"/>
    <lineage>
        <taxon>Bacteria</taxon>
        <taxon>Pseudomonadati</taxon>
        <taxon>Pseudomonadota</taxon>
        <taxon>Gammaproteobacteria</taxon>
        <taxon>Oceanospirillales</taxon>
        <taxon>Halomonadaceae</taxon>
        <taxon>Modicisalibacter</taxon>
    </lineage>
</organism>
<name>A0A4R8FKX1_9GAMM</name>
<dbReference type="InterPro" id="IPR012334">
    <property type="entry name" value="Pectin_lyas_fold"/>
</dbReference>
<keyword evidence="2" id="KW-0964">Secreted</keyword>
<dbReference type="AlphaFoldDB" id="A0A4R8FKX1"/>
<dbReference type="NCBIfam" id="TIGR01901">
    <property type="entry name" value="adhes_NPXG"/>
    <property type="match status" value="1"/>
</dbReference>
<feature type="domain" description="Filamentous haemagglutinin FhaB/tRNA nuclease CdiA-like TPS" evidence="4">
    <location>
        <begin position="33"/>
        <end position="139"/>
    </location>
</feature>
<dbReference type="InterPro" id="IPR008638">
    <property type="entry name" value="FhaB/CdiA-like_TPS"/>
</dbReference>
<proteinExistence type="predicted"/>
<protein>
    <submittedName>
        <fullName evidence="5">Filamentous hemagglutinin family protein</fullName>
    </submittedName>
</protein>
<dbReference type="InterPro" id="IPR025157">
    <property type="entry name" value="Hemagglutinin_rpt"/>
</dbReference>
<dbReference type="Pfam" id="PF05860">
    <property type="entry name" value="TPS"/>
    <property type="match status" value="1"/>
</dbReference>
<dbReference type="Proteomes" id="UP000294489">
    <property type="component" value="Unassembled WGS sequence"/>
</dbReference>
<dbReference type="SMART" id="SM00912">
    <property type="entry name" value="Haemagg_act"/>
    <property type="match status" value="1"/>
</dbReference>
<dbReference type="Gene3D" id="2.160.20.10">
    <property type="entry name" value="Single-stranded right-handed beta-helix, Pectin lyase-like"/>
    <property type="match status" value="1"/>
</dbReference>
<dbReference type="PANTHER" id="PTHR12338">
    <property type="entry name" value="AUTOTRANSPORTER"/>
    <property type="match status" value="1"/>
</dbReference>